<dbReference type="Proteomes" id="UP000315827">
    <property type="component" value="Unassembled WGS sequence"/>
</dbReference>
<dbReference type="SUPFAM" id="SSF52058">
    <property type="entry name" value="L domain-like"/>
    <property type="match status" value="2"/>
</dbReference>
<dbReference type="AlphaFoldDB" id="A0A5C6K798"/>
<reference evidence="1 2" key="1">
    <citation type="submission" date="2019-07" db="EMBL/GenBank/DDBJ databases">
        <title>Genome sequencing of Parabacteroides distasonis iSURF_7.</title>
        <authorList>
            <person name="Degefu H.N."/>
            <person name="Ruoff K.L."/>
            <person name="Price C.E."/>
            <person name="Valls R.A."/>
            <person name="O'Toole G.A."/>
        </authorList>
    </citation>
    <scope>NUCLEOTIDE SEQUENCE [LARGE SCALE GENOMIC DNA]</scope>
    <source>
        <strain evidence="1 2">CFPLTA003_1B</strain>
    </source>
</reference>
<dbReference type="InterPro" id="IPR026906">
    <property type="entry name" value="LRR_5"/>
</dbReference>
<sequence length="1183" mass="129192">MKTRVHHLGLRLLLIVLVLMIGKDAKPGNFIEVDGLLYDLAADWAFLISPADKSITSCVIPDQIVYRDPGTNLDKTYSVTRIDGVEVAGGHRRGAFEGCSQLRKVTIQATHIQNIPNHTFFGCSSLEDIHIPDNVLEIRDSAFADCKSLAGVSIGSGVKRIGMDAFRGCGNLRSIKIPANVTEMVGGVFASCGLTSIEISSGVKELGKTFMDCRSLESVTIPENVEVLAMTFSGCTALKTVTFKGNKLKSINGAFKDCKSLVTMKNLPESVTDICYAFAGCDKLTEVILPKNLTEIKYNAFDSCLSLSGIDLRNVKRIEEFAFRACVSLPRLDFCEVEEIQDWSVYNGCSGVKEVVLSPKAKKVPAFYGCTNIDTIYIPSGVEQLGGFNGCKKLRTINCPATVTSVGNIYGCTILENLIFSDNTISIGEIRDCDKLQAFVIPGSVRQMAHIEGCKSLREIHVKALTPPVFPTSSGILMGGKDPIIYIPRGTKAAYEKAWSSYAPYKIFIEEGSMPFPVDYSGLKYIKKPSVDVVPDNRMLSITLVPFEGYSLPHISKLTIMQGDYTMDYTQSLFTYNEETGDLVIPHITDTVRIFATGLSRDSTLKSISYQLGLLADPVEIPDFKPDKYVYEVILPVSTADGTEILVKGVPGNTGATLEPAAQVRCVMEKGAASARINVIAEDASRRSSYIVRFRRTGLTPITYSVTYEKSHIMIPDSVERVLAMDTLRLHLVPDSGYRLPDTVSVKMGMTVLDRDSDYVYNKKKGLLTIPFITGNVYITARAQYLPLIPDTSTGEIIIKSDSTFVEGNVTDKYDGSLGTEEDTTLIGKLTIDPGIAAPITIAMKNVMVGTGNTTGDPELSIPENTNVTLSLWGENRLGYVENKGTLIVVSDKDAALDIQNTVVNNRGIFADSTGLVKDVEGEASLSIQDQLGENIWTANASIGESYAVTFVWEQKTNNGWKQVKDPVVKTSGSSTKSIWRSGASVSDQFTATGSGSYRCIIKNVIGEISTTLVTYADITVKGEEPILTYYTITLPSLLGATTNPTSGSHKVAKGSDFRFSLILDKEYDQSKAIVKIDGLEIEPDIEGIYLIKNIQSDKSVMITGIQKNFTVSNTDIESMDIKVWALNGILHLYMPQGENVRILNFGGHLYKEIRTSGGETYLMIPKGTYIVLVGNRSFKIVI</sequence>
<evidence type="ECO:0000313" key="2">
    <source>
        <dbReference type="Proteomes" id="UP000315827"/>
    </source>
</evidence>
<dbReference type="RefSeq" id="WP_146376051.1">
    <property type="nucleotide sequence ID" value="NZ_VOHW01000016.1"/>
</dbReference>
<dbReference type="Gene3D" id="3.80.10.10">
    <property type="entry name" value="Ribonuclease Inhibitor"/>
    <property type="match status" value="2"/>
</dbReference>
<dbReference type="PANTHER" id="PTHR45661">
    <property type="entry name" value="SURFACE ANTIGEN"/>
    <property type="match status" value="1"/>
</dbReference>
<dbReference type="Pfam" id="PF13306">
    <property type="entry name" value="LRR_5"/>
    <property type="match status" value="3"/>
</dbReference>
<evidence type="ECO:0000313" key="1">
    <source>
        <dbReference type="EMBL" id="TWV59102.1"/>
    </source>
</evidence>
<name>A0A5C6K798_PARDI</name>
<comment type="caution">
    <text evidence="1">The sequence shown here is derived from an EMBL/GenBank/DDBJ whole genome shotgun (WGS) entry which is preliminary data.</text>
</comment>
<dbReference type="EMBL" id="VOHW01000016">
    <property type="protein sequence ID" value="TWV59102.1"/>
    <property type="molecule type" value="Genomic_DNA"/>
</dbReference>
<organism evidence="1 2">
    <name type="scientific">Parabacteroides distasonis</name>
    <dbReference type="NCBI Taxonomy" id="823"/>
    <lineage>
        <taxon>Bacteria</taxon>
        <taxon>Pseudomonadati</taxon>
        <taxon>Bacteroidota</taxon>
        <taxon>Bacteroidia</taxon>
        <taxon>Bacteroidales</taxon>
        <taxon>Tannerellaceae</taxon>
        <taxon>Parabacteroides</taxon>
    </lineage>
</organism>
<dbReference type="PANTHER" id="PTHR45661:SF3">
    <property type="entry name" value="IG-LIKE DOMAIN-CONTAINING PROTEIN"/>
    <property type="match status" value="1"/>
</dbReference>
<dbReference type="InterPro" id="IPR053139">
    <property type="entry name" value="Surface_bspA-like"/>
</dbReference>
<gene>
    <name evidence="1" type="ORF">FSA05_19160</name>
</gene>
<accession>A0A5C6K798</accession>
<proteinExistence type="predicted"/>
<protein>
    <submittedName>
        <fullName evidence="1">Leucine-rich repeat domain-containing protein</fullName>
    </submittedName>
</protein>
<dbReference type="InterPro" id="IPR032675">
    <property type="entry name" value="LRR_dom_sf"/>
</dbReference>